<evidence type="ECO:0000256" key="1">
    <source>
        <dbReference type="SAM" id="MobiDB-lite"/>
    </source>
</evidence>
<organism evidence="2 3">
    <name type="scientific">Serratia marcescens</name>
    <dbReference type="NCBI Taxonomy" id="615"/>
    <lineage>
        <taxon>Bacteria</taxon>
        <taxon>Pseudomonadati</taxon>
        <taxon>Pseudomonadota</taxon>
        <taxon>Gammaproteobacteria</taxon>
        <taxon>Enterobacterales</taxon>
        <taxon>Yersiniaceae</taxon>
        <taxon>Serratia</taxon>
    </lineage>
</organism>
<dbReference type="EMBL" id="PQGI02000001">
    <property type="protein sequence ID" value="MEX3186866.1"/>
    <property type="molecule type" value="Genomic_DNA"/>
</dbReference>
<comment type="caution">
    <text evidence="2">The sequence shown here is derived from an EMBL/GenBank/DDBJ whole genome shotgun (WGS) entry which is preliminary data.</text>
</comment>
<evidence type="ECO:0000313" key="2">
    <source>
        <dbReference type="EMBL" id="MEX3186866.1"/>
    </source>
</evidence>
<proteinExistence type="predicted"/>
<dbReference type="AlphaFoldDB" id="A0AB35Z210"/>
<feature type="region of interest" description="Disordered" evidence="1">
    <location>
        <begin position="1"/>
        <end position="45"/>
    </location>
</feature>
<name>A0AB35Z210_SERMA</name>
<gene>
    <name evidence="2" type="ORF">C3R40_009580</name>
</gene>
<evidence type="ECO:0000313" key="3">
    <source>
        <dbReference type="Proteomes" id="UP000237365"/>
    </source>
</evidence>
<sequence length="45" mass="4875">MHETPNFCRDRPGYAAKKKKVEHGGSPGEVSGLKQAKKKPAPELA</sequence>
<dbReference type="Proteomes" id="UP000237365">
    <property type="component" value="Unassembled WGS sequence"/>
</dbReference>
<reference evidence="2 3" key="1">
    <citation type="submission" date="2024-07" db="EMBL/GenBank/DDBJ databases">
        <title>Making a pathogen? Evaluating the impact of protist predation on the evolution of virulence in Serratia marcescens.</title>
        <authorList>
            <person name="Hopkins H."/>
            <person name="Lopezguerra C."/>
            <person name="Lau M.-J."/>
        </authorList>
    </citation>
    <scope>NUCLEOTIDE SEQUENCE [LARGE SCALE GENOMIC DNA]</scope>
    <source>
        <strain evidence="2 3">KZ19</strain>
    </source>
</reference>
<accession>A0AB35Z210</accession>
<dbReference type="RefSeq" id="WP_154582449.1">
    <property type="nucleotide sequence ID" value="NZ_CP012639.1"/>
</dbReference>
<reference evidence="2 3" key="2">
    <citation type="submission" date="2024-07" db="EMBL/GenBank/DDBJ databases">
        <authorList>
            <person name="Raymann K."/>
        </authorList>
    </citation>
    <scope>NUCLEOTIDE SEQUENCE [LARGE SCALE GENOMIC DNA]</scope>
    <source>
        <strain evidence="2 3">KZ19</strain>
    </source>
</reference>
<feature type="compositionally biased region" description="Basic and acidic residues" evidence="1">
    <location>
        <begin position="1"/>
        <end position="12"/>
    </location>
</feature>
<protein>
    <submittedName>
        <fullName evidence="2">Uncharacterized protein</fullName>
    </submittedName>
</protein>